<proteinExistence type="predicted"/>
<keyword evidence="1" id="KW-0812">Transmembrane</keyword>
<accession>A0ABT1E3L5</accession>
<name>A0ABT1E3L5_9ACTN</name>
<evidence type="ECO:0000313" key="3">
    <source>
        <dbReference type="Proteomes" id="UP001523369"/>
    </source>
</evidence>
<sequence>MPVSLIMAVAVGTAVGVGTRRLVPTWQALPWWVCALICSAAAAGGDMAVQAATGDTLSRLQELIMQVLFAGIGGLTMTAALQRKARTNEQHDPSRR</sequence>
<protein>
    <submittedName>
        <fullName evidence="2">Uncharacterized protein</fullName>
    </submittedName>
</protein>
<keyword evidence="1" id="KW-1133">Transmembrane helix</keyword>
<keyword evidence="1" id="KW-0472">Membrane</keyword>
<gene>
    <name evidence="2" type="ORF">M1L60_44405</name>
</gene>
<comment type="caution">
    <text evidence="2">The sequence shown here is derived from an EMBL/GenBank/DDBJ whole genome shotgun (WGS) entry which is preliminary data.</text>
</comment>
<keyword evidence="3" id="KW-1185">Reference proteome</keyword>
<feature type="transmembrane region" description="Helical" evidence="1">
    <location>
        <begin position="63"/>
        <end position="81"/>
    </location>
</feature>
<dbReference type="Proteomes" id="UP001523369">
    <property type="component" value="Unassembled WGS sequence"/>
</dbReference>
<evidence type="ECO:0000313" key="2">
    <source>
        <dbReference type="EMBL" id="MCO8277642.1"/>
    </source>
</evidence>
<dbReference type="EMBL" id="JAMYJR010000062">
    <property type="protein sequence ID" value="MCO8277642.1"/>
    <property type="molecule type" value="Genomic_DNA"/>
</dbReference>
<organism evidence="2 3">
    <name type="scientific">Paractinoplanes aksuensis</name>
    <dbReference type="NCBI Taxonomy" id="2939490"/>
    <lineage>
        <taxon>Bacteria</taxon>
        <taxon>Bacillati</taxon>
        <taxon>Actinomycetota</taxon>
        <taxon>Actinomycetes</taxon>
        <taxon>Micromonosporales</taxon>
        <taxon>Micromonosporaceae</taxon>
        <taxon>Paractinoplanes</taxon>
    </lineage>
</organism>
<reference evidence="2 3" key="1">
    <citation type="submission" date="2022-06" db="EMBL/GenBank/DDBJ databases">
        <title>New Species of the Genus Actinoplanes, ActinopZanes ferrugineus.</title>
        <authorList>
            <person name="Ding P."/>
        </authorList>
    </citation>
    <scope>NUCLEOTIDE SEQUENCE [LARGE SCALE GENOMIC DNA]</scope>
    <source>
        <strain evidence="2 3">TRM88003</strain>
    </source>
</reference>
<dbReference type="RefSeq" id="WP_253243652.1">
    <property type="nucleotide sequence ID" value="NZ_JAMYJR010000062.1"/>
</dbReference>
<evidence type="ECO:0000256" key="1">
    <source>
        <dbReference type="SAM" id="Phobius"/>
    </source>
</evidence>